<keyword evidence="5" id="KW-0446">Lipid-binding</keyword>
<evidence type="ECO:0000256" key="1">
    <source>
        <dbReference type="ARBA" id="ARBA00018419"/>
    </source>
</evidence>
<dbReference type="Proteomes" id="UP000007151">
    <property type="component" value="Unassembled WGS sequence"/>
</dbReference>
<evidence type="ECO:0000256" key="4">
    <source>
        <dbReference type="ARBA" id="ARBA00023043"/>
    </source>
</evidence>
<keyword evidence="3 7" id="KW-0694">RNA-binding</keyword>
<dbReference type="SUPFAM" id="SSF53335">
    <property type="entry name" value="S-adenosyl-L-methionine-dependent methyltransferases"/>
    <property type="match status" value="1"/>
</dbReference>
<dbReference type="Pfam" id="PF12796">
    <property type="entry name" value="Ank_2"/>
    <property type="match status" value="1"/>
</dbReference>
<dbReference type="InterPro" id="IPR000504">
    <property type="entry name" value="RRM_dom"/>
</dbReference>
<dbReference type="SUPFAM" id="SSF54928">
    <property type="entry name" value="RNA-binding domain, RBD"/>
    <property type="match status" value="1"/>
</dbReference>
<evidence type="ECO:0000259" key="8">
    <source>
        <dbReference type="PROSITE" id="PS50102"/>
    </source>
</evidence>
<dbReference type="InterPro" id="IPR000582">
    <property type="entry name" value="Acyl-CoA-binding_protein"/>
</dbReference>
<accession>A0A212ELV6</accession>
<dbReference type="PROSITE" id="PS50088">
    <property type="entry name" value="ANK_REPEAT"/>
    <property type="match status" value="2"/>
</dbReference>
<dbReference type="InterPro" id="IPR002110">
    <property type="entry name" value="Ankyrin_rpt"/>
</dbReference>
<evidence type="ECO:0000313" key="11">
    <source>
        <dbReference type="Proteomes" id="UP000007151"/>
    </source>
</evidence>
<dbReference type="CDD" id="cd02440">
    <property type="entry name" value="AdoMet_MTases"/>
    <property type="match status" value="1"/>
</dbReference>
<dbReference type="InterPro" id="IPR036770">
    <property type="entry name" value="Ankyrin_rpt-contain_sf"/>
</dbReference>
<dbReference type="InterPro" id="IPR035979">
    <property type="entry name" value="RBD_domain_sf"/>
</dbReference>
<dbReference type="KEGG" id="dpl:KGM_206016"/>
<evidence type="ECO:0000259" key="9">
    <source>
        <dbReference type="PROSITE" id="PS51228"/>
    </source>
</evidence>
<protein>
    <recommendedName>
        <fullName evidence="1">Acyl-CoA-binding domain-containing protein 6</fullName>
    </recommendedName>
</protein>
<gene>
    <name evidence="10" type="ORF">KGM_206016</name>
</gene>
<dbReference type="Gene3D" id="1.20.80.10">
    <property type="match status" value="1"/>
</dbReference>
<dbReference type="GO" id="GO:0003723">
    <property type="term" value="F:RNA binding"/>
    <property type="evidence" value="ECO:0007669"/>
    <property type="project" value="UniProtKB-UniRule"/>
</dbReference>
<dbReference type="PRINTS" id="PR00689">
    <property type="entry name" value="ACOABINDINGP"/>
</dbReference>
<dbReference type="Gene3D" id="3.30.70.330">
    <property type="match status" value="1"/>
</dbReference>
<dbReference type="Pfam" id="PF00887">
    <property type="entry name" value="ACBP"/>
    <property type="match status" value="1"/>
</dbReference>
<dbReference type="SUPFAM" id="SSF47027">
    <property type="entry name" value="Acyl-CoA binding protein"/>
    <property type="match status" value="1"/>
</dbReference>
<evidence type="ECO:0000256" key="2">
    <source>
        <dbReference type="ARBA" id="ARBA00022737"/>
    </source>
</evidence>
<dbReference type="PROSITE" id="PS50297">
    <property type="entry name" value="ANK_REP_REGION"/>
    <property type="match status" value="2"/>
</dbReference>
<dbReference type="STRING" id="278856.A0A212ELV6"/>
<dbReference type="PANTHER" id="PTHR24119:SF0">
    <property type="entry name" value="ACYL-COA-BINDING DOMAIN-CONTAINING PROTEIN 6"/>
    <property type="match status" value="1"/>
</dbReference>
<name>A0A212ELV6_DANPL</name>
<dbReference type="InterPro" id="IPR029063">
    <property type="entry name" value="SAM-dependent_MTases_sf"/>
</dbReference>
<keyword evidence="11" id="KW-1185">Reference proteome</keyword>
<dbReference type="SMART" id="SM00248">
    <property type="entry name" value="ANK"/>
    <property type="match status" value="3"/>
</dbReference>
<dbReference type="PANTHER" id="PTHR24119">
    <property type="entry name" value="ACYL-COA-BINDING DOMAIN-CONTAINING PROTEIN 6"/>
    <property type="match status" value="1"/>
</dbReference>
<dbReference type="InterPro" id="IPR035984">
    <property type="entry name" value="Acyl-CoA-binding_sf"/>
</dbReference>
<feature type="repeat" description="ANK" evidence="6">
    <location>
        <begin position="496"/>
        <end position="528"/>
    </location>
</feature>
<dbReference type="PROSITE" id="PS51228">
    <property type="entry name" value="ACB_2"/>
    <property type="match status" value="1"/>
</dbReference>
<dbReference type="InterPro" id="IPR014352">
    <property type="entry name" value="FERM/acyl-CoA-bd_prot_sf"/>
</dbReference>
<reference evidence="10 11" key="1">
    <citation type="journal article" date="2011" name="Cell">
        <title>The monarch butterfly genome yields insights into long-distance migration.</title>
        <authorList>
            <person name="Zhan S."/>
            <person name="Merlin C."/>
            <person name="Boore J.L."/>
            <person name="Reppert S.M."/>
        </authorList>
    </citation>
    <scope>NUCLEOTIDE SEQUENCE [LARGE SCALE GENOMIC DNA]</scope>
    <source>
        <strain evidence="10">F-2</strain>
    </source>
</reference>
<evidence type="ECO:0000256" key="3">
    <source>
        <dbReference type="ARBA" id="ARBA00022884"/>
    </source>
</evidence>
<evidence type="ECO:0000313" key="10">
    <source>
        <dbReference type="EMBL" id="OWR42474.1"/>
    </source>
</evidence>
<proteinExistence type="predicted"/>
<dbReference type="Gene3D" id="1.25.40.20">
    <property type="entry name" value="Ankyrin repeat-containing domain"/>
    <property type="match status" value="1"/>
</dbReference>
<dbReference type="Gene3D" id="3.40.50.150">
    <property type="entry name" value="Vaccinia Virus protein VP39"/>
    <property type="match status" value="1"/>
</dbReference>
<evidence type="ECO:0000256" key="7">
    <source>
        <dbReference type="PROSITE-ProRule" id="PRU00176"/>
    </source>
</evidence>
<dbReference type="InterPro" id="IPR012677">
    <property type="entry name" value="Nucleotide-bd_a/b_plait_sf"/>
</dbReference>
<dbReference type="SUPFAM" id="SSF48403">
    <property type="entry name" value="Ankyrin repeat"/>
    <property type="match status" value="1"/>
</dbReference>
<dbReference type="PROSITE" id="PS50102">
    <property type="entry name" value="RRM"/>
    <property type="match status" value="1"/>
</dbReference>
<dbReference type="InParanoid" id="A0A212ELV6"/>
<evidence type="ECO:0000256" key="5">
    <source>
        <dbReference type="ARBA" id="ARBA00023121"/>
    </source>
</evidence>
<dbReference type="Pfam" id="PF00076">
    <property type="entry name" value="RRM_1"/>
    <property type="match status" value="1"/>
</dbReference>
<dbReference type="GO" id="GO:0000062">
    <property type="term" value="F:fatty-acyl-CoA binding"/>
    <property type="evidence" value="ECO:0007669"/>
    <property type="project" value="InterPro"/>
</dbReference>
<dbReference type="eggNOG" id="KOG2793">
    <property type="taxonomic scope" value="Eukaryota"/>
</dbReference>
<organism evidence="10 11">
    <name type="scientific">Danaus plexippus plexippus</name>
    <dbReference type="NCBI Taxonomy" id="278856"/>
    <lineage>
        <taxon>Eukaryota</taxon>
        <taxon>Metazoa</taxon>
        <taxon>Ecdysozoa</taxon>
        <taxon>Arthropoda</taxon>
        <taxon>Hexapoda</taxon>
        <taxon>Insecta</taxon>
        <taxon>Pterygota</taxon>
        <taxon>Neoptera</taxon>
        <taxon>Endopterygota</taxon>
        <taxon>Lepidoptera</taxon>
        <taxon>Glossata</taxon>
        <taxon>Ditrysia</taxon>
        <taxon>Papilionoidea</taxon>
        <taxon>Nymphalidae</taxon>
        <taxon>Danainae</taxon>
        <taxon>Danaini</taxon>
        <taxon>Danaina</taxon>
        <taxon>Danaus</taxon>
        <taxon>Danaus</taxon>
    </lineage>
</organism>
<feature type="domain" description="ACB" evidence="9">
    <location>
        <begin position="318"/>
        <end position="403"/>
    </location>
</feature>
<keyword evidence="2" id="KW-0677">Repeat</keyword>
<dbReference type="SMART" id="SM00360">
    <property type="entry name" value="RRM"/>
    <property type="match status" value="1"/>
</dbReference>
<feature type="repeat" description="ANK" evidence="6">
    <location>
        <begin position="463"/>
        <end position="495"/>
    </location>
</feature>
<sequence length="550" mass="60492">MSDGRSVSGQLKKFVFRGKASTNGDTRGEYLEIVIPELLSAGYSFYTWPSAPLLAWYLWTQRRHLRGLRVLELGCGTGLPGILAAKCGAHVTLTDSVSLPRSLRHLSACCEANGLIPGRDVQVLGLAWGLFLADVHNLRPVNLLLASDCFYEPSQFEEVLSTVAYFLEGTDARFLCAYQERSADWSIEALLKKWGLKGALLDLDSLSESSGGMASTVRAARLYVGNLAWTVGHRQLREYFAQFGPVQSARVVFDRSTGLSRGYGFVEFVSPSGAADATNKQVHTLEGLNLNVQLESTKMAQALPDNADFSDEEEVSLLDQNFNKASDYVRKITSNLNNNQLLELYGLYKQSTEGTCNTPKPGWLDGKGRKKWEAWKCLGEMPSEEAKQKYIDLVQKHDPNCELAIQSASKESWAAVSSLQRDIEPELIHKDMSLLDAAREDMAELVKELLTENPLLKDYKDEDGLSALHWAADRDSISALIAALEAGCDVNAVDTFGQTALHYAASCGHVKSTQILIDFGAEIMKDNDDCTPLDVATDDEVKKILESAAS</sequence>
<comment type="caution">
    <text evidence="10">The sequence shown here is derived from an EMBL/GenBank/DDBJ whole genome shotgun (WGS) entry which is preliminary data.</text>
</comment>
<evidence type="ECO:0000256" key="6">
    <source>
        <dbReference type="PROSITE-ProRule" id="PRU00023"/>
    </source>
</evidence>
<dbReference type="Pfam" id="PF10294">
    <property type="entry name" value="Methyltransf_16"/>
    <property type="match status" value="1"/>
</dbReference>
<dbReference type="eggNOG" id="KOG0817">
    <property type="taxonomic scope" value="Eukaryota"/>
</dbReference>
<dbReference type="AlphaFoldDB" id="A0A212ELV6"/>
<feature type="domain" description="RRM" evidence="8">
    <location>
        <begin position="220"/>
        <end position="299"/>
    </location>
</feature>
<dbReference type="EMBL" id="AGBW02013975">
    <property type="protein sequence ID" value="OWR42474.1"/>
    <property type="molecule type" value="Genomic_DNA"/>
</dbReference>
<dbReference type="InterPro" id="IPR019410">
    <property type="entry name" value="Methyltransf_16"/>
</dbReference>
<keyword evidence="4 6" id="KW-0040">ANK repeat</keyword>